<dbReference type="Gene3D" id="3.40.50.300">
    <property type="entry name" value="P-loop containing nucleotide triphosphate hydrolases"/>
    <property type="match status" value="1"/>
</dbReference>
<feature type="domain" description="AAA+ ATPase" evidence="1">
    <location>
        <begin position="43"/>
        <end position="184"/>
    </location>
</feature>
<dbReference type="InterPro" id="IPR003593">
    <property type="entry name" value="AAA+_ATPase"/>
</dbReference>
<reference evidence="3" key="1">
    <citation type="journal article" date="2019" name="Int. J. Syst. Evol. Microbiol.">
        <title>The Global Catalogue of Microorganisms (GCM) 10K type strain sequencing project: providing services to taxonomists for standard genome sequencing and annotation.</title>
        <authorList>
            <consortium name="The Broad Institute Genomics Platform"/>
            <consortium name="The Broad Institute Genome Sequencing Center for Infectious Disease"/>
            <person name="Wu L."/>
            <person name="Ma J."/>
        </authorList>
    </citation>
    <scope>NUCLEOTIDE SEQUENCE [LARGE SCALE GENOMIC DNA]</scope>
    <source>
        <strain evidence="3">JCM 3369</strain>
    </source>
</reference>
<dbReference type="InterPro" id="IPR027417">
    <property type="entry name" value="P-loop_NTPase"/>
</dbReference>
<evidence type="ECO:0000313" key="2">
    <source>
        <dbReference type="EMBL" id="MFC4553731.1"/>
    </source>
</evidence>
<proteinExistence type="predicted"/>
<dbReference type="RefSeq" id="WP_122822967.1">
    <property type="nucleotide sequence ID" value="NZ_CP033325.1"/>
</dbReference>
<gene>
    <name evidence="2" type="ORF">ACFO3F_00585</name>
</gene>
<dbReference type="GO" id="GO:0003887">
    <property type="term" value="F:DNA-directed DNA polymerase activity"/>
    <property type="evidence" value="ECO:0007669"/>
    <property type="project" value="UniProtKB-EC"/>
</dbReference>
<evidence type="ECO:0000313" key="3">
    <source>
        <dbReference type="Proteomes" id="UP001595955"/>
    </source>
</evidence>
<dbReference type="InterPro" id="IPR050238">
    <property type="entry name" value="DNA_Rep/Repair_Clamp_Loader"/>
</dbReference>
<dbReference type="EC" id="2.7.7.7" evidence="2"/>
<organism evidence="2 3">
    <name type="scientific">Georgenia faecalis</name>
    <dbReference type="NCBI Taxonomy" id="2483799"/>
    <lineage>
        <taxon>Bacteria</taxon>
        <taxon>Bacillati</taxon>
        <taxon>Actinomycetota</taxon>
        <taxon>Actinomycetes</taxon>
        <taxon>Micrococcales</taxon>
        <taxon>Bogoriellaceae</taxon>
        <taxon>Georgenia</taxon>
    </lineage>
</organism>
<dbReference type="PANTHER" id="PTHR11669:SF8">
    <property type="entry name" value="DNA POLYMERASE III SUBUNIT DELTA"/>
    <property type="match status" value="1"/>
</dbReference>
<dbReference type="Pfam" id="PF13177">
    <property type="entry name" value="DNA_pol3_delta2"/>
    <property type="match status" value="1"/>
</dbReference>
<dbReference type="Proteomes" id="UP001595955">
    <property type="component" value="Unassembled WGS sequence"/>
</dbReference>
<evidence type="ECO:0000259" key="1">
    <source>
        <dbReference type="SMART" id="SM00382"/>
    </source>
</evidence>
<sequence>MSVWDDVVGQPDVVATLTAAVRDARALTGAGGDEGGAGASGAMTHAWLLTGPPGSGRSVAARAFAAALQCTDPGEPGCGHCQGCTTALAGTHADVQVVRTERVIISIDEVRPLVQAAQQAPSQGRWRVMLVEDADRMVERTSNVLLKAIEEPPPRTVWVLCAPSPQDVVTTIRSRCRRVGLRVPAAQAVADLLVRRDGVDPTTALIAARAAQSHVGVARRLATNEAVRARRRDVLSIPAQIRGVGDAVLAASDLVERAQAEGRSTTEERDAVERAELLRTLGAEGQRTLPPSLRGQVRQLEEDQKRRATRAQRDVLDRAMVDLLSLYRDVLVVQLGADVELVNTDLAAQVRALAEDSTPEQTVRRMDAIDTARTRLAGNVAPLLAVEAMLVALRPQG</sequence>
<protein>
    <submittedName>
        <fullName evidence="2">DNA polymerase III subunit delta</fullName>
        <ecNumber evidence="2">2.7.7.7</ecNumber>
    </submittedName>
</protein>
<keyword evidence="2" id="KW-0808">Transferase</keyword>
<dbReference type="EMBL" id="JBHSGF010000001">
    <property type="protein sequence ID" value="MFC4553731.1"/>
    <property type="molecule type" value="Genomic_DNA"/>
</dbReference>
<accession>A0ABV9D5K5</accession>
<keyword evidence="3" id="KW-1185">Reference proteome</keyword>
<dbReference type="NCBIfam" id="NF005926">
    <property type="entry name" value="PRK07940.1"/>
    <property type="match status" value="1"/>
</dbReference>
<comment type="caution">
    <text evidence="2">The sequence shown here is derived from an EMBL/GenBank/DDBJ whole genome shotgun (WGS) entry which is preliminary data.</text>
</comment>
<name>A0ABV9D5K5_9MICO</name>
<dbReference type="PANTHER" id="PTHR11669">
    <property type="entry name" value="REPLICATION FACTOR C / DNA POLYMERASE III GAMMA-TAU SUBUNIT"/>
    <property type="match status" value="1"/>
</dbReference>
<dbReference type="SMART" id="SM00382">
    <property type="entry name" value="AAA"/>
    <property type="match status" value="1"/>
</dbReference>
<dbReference type="SUPFAM" id="SSF52540">
    <property type="entry name" value="P-loop containing nucleoside triphosphate hydrolases"/>
    <property type="match status" value="1"/>
</dbReference>
<keyword evidence="2" id="KW-0548">Nucleotidyltransferase</keyword>